<feature type="domain" description="Methyltransferase type 11" evidence="1">
    <location>
        <begin position="68"/>
        <end position="162"/>
    </location>
</feature>
<keyword evidence="3" id="KW-1185">Reference proteome</keyword>
<dbReference type="STRING" id="279058.LT85_3266"/>
<protein>
    <submittedName>
        <fullName evidence="2">Methyltransferase</fullName>
        <ecNumber evidence="2">2.1.1.-</ecNumber>
    </submittedName>
</protein>
<dbReference type="EMBL" id="CP009962">
    <property type="protein sequence ID" value="AIY42424.1"/>
    <property type="molecule type" value="Genomic_DNA"/>
</dbReference>
<dbReference type="Gene3D" id="3.40.50.150">
    <property type="entry name" value="Vaccinia Virus protein VP39"/>
    <property type="match status" value="1"/>
</dbReference>
<evidence type="ECO:0000313" key="3">
    <source>
        <dbReference type="Proteomes" id="UP000030302"/>
    </source>
</evidence>
<dbReference type="RefSeq" id="WP_038490658.1">
    <property type="nucleotide sequence ID" value="NZ_CP009962.1"/>
</dbReference>
<evidence type="ECO:0000313" key="2">
    <source>
        <dbReference type="EMBL" id="AIY42424.1"/>
    </source>
</evidence>
<organism evidence="2 3">
    <name type="scientific">Collimonas arenae</name>
    <dbReference type="NCBI Taxonomy" id="279058"/>
    <lineage>
        <taxon>Bacteria</taxon>
        <taxon>Pseudomonadati</taxon>
        <taxon>Pseudomonadota</taxon>
        <taxon>Betaproteobacteria</taxon>
        <taxon>Burkholderiales</taxon>
        <taxon>Oxalobacteraceae</taxon>
        <taxon>Collimonas</taxon>
    </lineage>
</organism>
<dbReference type="CDD" id="cd02440">
    <property type="entry name" value="AdoMet_MTases"/>
    <property type="match status" value="1"/>
</dbReference>
<dbReference type="OrthoDB" id="529208at2"/>
<dbReference type="EC" id="2.1.1.-" evidence="2"/>
<dbReference type="InterPro" id="IPR013216">
    <property type="entry name" value="Methyltransf_11"/>
</dbReference>
<dbReference type="KEGG" id="care:LT85_3266"/>
<keyword evidence="2" id="KW-0808">Transferase</keyword>
<keyword evidence="2" id="KW-0489">Methyltransferase</keyword>
<accession>A0A0A1FFH5</accession>
<dbReference type="GO" id="GO:0008757">
    <property type="term" value="F:S-adenosylmethionine-dependent methyltransferase activity"/>
    <property type="evidence" value="ECO:0007669"/>
    <property type="project" value="InterPro"/>
</dbReference>
<dbReference type="SUPFAM" id="SSF53335">
    <property type="entry name" value="S-adenosyl-L-methionine-dependent methyltransferases"/>
    <property type="match status" value="1"/>
</dbReference>
<sequence>MPKSEPFNLLAHNAAAWDLQALSDSPWSQPVGSDVITAAREGQWQIHLTPSPLPADWLGDICGKRILCLASAGGQQAPVLAAAGADVTVFDLSREQLEKDLAVAHRDGLSLDIVQGDMRDLSHFSDATFDLIFHPISNQYVPDIQPVWKECFRVLRYGGELLVSFFNPAVFIADRDPVYAAQGLVRPRFSVPYSDLEDLDSVALAAKQMRREAMVFGHSLASQIGGQLAAGFALTGFLEEIHPNPRFEIEKFMPSFIATRAMKP</sequence>
<name>A0A0A1FFH5_9BURK</name>
<dbReference type="Pfam" id="PF08241">
    <property type="entry name" value="Methyltransf_11"/>
    <property type="match status" value="1"/>
</dbReference>
<dbReference type="GO" id="GO:0032259">
    <property type="term" value="P:methylation"/>
    <property type="evidence" value="ECO:0007669"/>
    <property type="project" value="UniProtKB-KW"/>
</dbReference>
<dbReference type="HOGENOM" id="CLU_088936_0_0_4"/>
<dbReference type="Proteomes" id="UP000030302">
    <property type="component" value="Chromosome"/>
</dbReference>
<dbReference type="InterPro" id="IPR029063">
    <property type="entry name" value="SAM-dependent_MTases_sf"/>
</dbReference>
<gene>
    <name evidence="2" type="ORF">LT85_3266</name>
</gene>
<reference evidence="3" key="1">
    <citation type="journal article" date="2014" name="Soil Biol. Biochem.">
        <title>Structure and function of bacterial communities in ageing soils: Insights from the Mendocino ecological staircase.</title>
        <authorList>
            <person name="Uroz S."/>
            <person name="Tech J.J."/>
            <person name="Sawaya N.A."/>
            <person name="Frey-Klett P."/>
            <person name="Leveau J.H.J."/>
        </authorList>
    </citation>
    <scope>NUCLEOTIDE SEQUENCE [LARGE SCALE GENOMIC DNA]</scope>
    <source>
        <strain evidence="3">Cal35</strain>
    </source>
</reference>
<proteinExistence type="predicted"/>
<dbReference type="AlphaFoldDB" id="A0A0A1FFH5"/>
<evidence type="ECO:0000259" key="1">
    <source>
        <dbReference type="Pfam" id="PF08241"/>
    </source>
</evidence>